<evidence type="ECO:0000313" key="1">
    <source>
        <dbReference type="EMBL" id="MBB3066785.1"/>
    </source>
</evidence>
<dbReference type="AlphaFoldDB" id="A0A839T0D0"/>
<comment type="caution">
    <text evidence="1">The sequence shown here is derived from an EMBL/GenBank/DDBJ whole genome shotgun (WGS) entry which is preliminary data.</text>
</comment>
<dbReference type="RefSeq" id="WP_183417605.1">
    <property type="nucleotide sequence ID" value="NZ_JACHXA010000010.1"/>
</dbReference>
<name>A0A839T0D0_9PROT</name>
<organism evidence="1 2">
    <name type="scientific">Limibacillus halophilus</name>
    <dbReference type="NCBI Taxonomy" id="1579333"/>
    <lineage>
        <taxon>Bacteria</taxon>
        <taxon>Pseudomonadati</taxon>
        <taxon>Pseudomonadota</taxon>
        <taxon>Alphaproteobacteria</taxon>
        <taxon>Rhodospirillales</taxon>
        <taxon>Rhodovibrionaceae</taxon>
        <taxon>Limibacillus</taxon>
    </lineage>
</organism>
<evidence type="ECO:0000313" key="2">
    <source>
        <dbReference type="Proteomes" id="UP000581135"/>
    </source>
</evidence>
<dbReference type="EMBL" id="JACHXA010000010">
    <property type="protein sequence ID" value="MBB3066785.1"/>
    <property type="molecule type" value="Genomic_DNA"/>
</dbReference>
<dbReference type="Proteomes" id="UP000581135">
    <property type="component" value="Unassembled WGS sequence"/>
</dbReference>
<protein>
    <submittedName>
        <fullName evidence="1">Uncharacterized protein</fullName>
    </submittedName>
</protein>
<gene>
    <name evidence="1" type="ORF">FHR98_003095</name>
</gene>
<proteinExistence type="predicted"/>
<accession>A0A839T0D0</accession>
<keyword evidence="2" id="KW-1185">Reference proteome</keyword>
<sequence>MHLFWEIFRPTRKGIYRTLFIMFLVTIDDIPFFWRHFTDDGYGSYLPPDEIDPAPAPVAPWPAILGPEVLGPEGSGAETSSGSGRVQTLPRLTRADLKRFFFQEGTEDDIPLTDPERFGLVTRRFDGRPVGIWGAGSGEFGNTYVLDFYSHIREAVPALPEAYLAIGDDTPPGDPETNAEISVYSALKEWKPKHRGGAWNPFLSGKIGERMVAQGCSAHPAFHATENAWTGEGEMPPAEKYRVHQGRIGIFHRLGEPTVEHCLFRALMVTLGLHPTEAFFFKEGPVTPEEQAKALAALKLLYHPAITPGLDEWTFVQTLLNRNMIDP</sequence>
<reference evidence="1 2" key="1">
    <citation type="submission" date="2020-08" db="EMBL/GenBank/DDBJ databases">
        <title>Genomic Encyclopedia of Type Strains, Phase III (KMG-III): the genomes of soil and plant-associated and newly described type strains.</title>
        <authorList>
            <person name="Whitman W."/>
        </authorList>
    </citation>
    <scope>NUCLEOTIDE SEQUENCE [LARGE SCALE GENOMIC DNA]</scope>
    <source>
        <strain evidence="1 2">CECT 8803</strain>
    </source>
</reference>